<dbReference type="Proteomes" id="UP000434241">
    <property type="component" value="Unassembled WGS sequence"/>
</dbReference>
<evidence type="ECO:0000313" key="3">
    <source>
        <dbReference type="Proteomes" id="UP000434241"/>
    </source>
</evidence>
<keyword evidence="1" id="KW-0472">Membrane</keyword>
<dbReference type="AlphaFoldDB" id="A0A6N7V3U6"/>
<reference evidence="2 3" key="1">
    <citation type="submission" date="2019-08" db="EMBL/GenBank/DDBJ databases">
        <title>In-depth cultivation of the pig gut microbiome towards novel bacterial diversity and tailored functional studies.</title>
        <authorList>
            <person name="Wylensek D."/>
            <person name="Hitch T.C.A."/>
            <person name="Clavel T."/>
        </authorList>
    </citation>
    <scope>NUCLEOTIDE SEQUENCE [LARGE SCALE GENOMIC DNA]</scope>
    <source>
        <strain evidence="2 3">LKV-472-APC-3</strain>
    </source>
</reference>
<proteinExistence type="predicted"/>
<evidence type="ECO:0000313" key="2">
    <source>
        <dbReference type="EMBL" id="MSS56830.1"/>
    </source>
</evidence>
<gene>
    <name evidence="2" type="ORF">FYJ55_08035</name>
</gene>
<comment type="caution">
    <text evidence="2">The sequence shown here is derived from an EMBL/GenBank/DDBJ whole genome shotgun (WGS) entry which is preliminary data.</text>
</comment>
<accession>A0A6N7V3U6</accession>
<organism evidence="2 3">
    <name type="scientific">Holdemanella porci</name>
    <dbReference type="NCBI Taxonomy" id="2652276"/>
    <lineage>
        <taxon>Bacteria</taxon>
        <taxon>Bacillati</taxon>
        <taxon>Bacillota</taxon>
        <taxon>Erysipelotrichia</taxon>
        <taxon>Erysipelotrichales</taxon>
        <taxon>Erysipelotrichaceae</taxon>
        <taxon>Holdemanella</taxon>
    </lineage>
</organism>
<keyword evidence="1" id="KW-0812">Transmembrane</keyword>
<evidence type="ECO:0000256" key="1">
    <source>
        <dbReference type="SAM" id="Phobius"/>
    </source>
</evidence>
<keyword evidence="3" id="KW-1185">Reference proteome</keyword>
<dbReference type="EMBL" id="VUMR01000046">
    <property type="protein sequence ID" value="MSS56830.1"/>
    <property type="molecule type" value="Genomic_DNA"/>
</dbReference>
<feature type="transmembrane region" description="Helical" evidence="1">
    <location>
        <begin position="6"/>
        <end position="22"/>
    </location>
</feature>
<name>A0A6N7V3U6_9FIRM</name>
<protein>
    <submittedName>
        <fullName evidence="2">MgtC/SapB family protein</fullName>
    </submittedName>
</protein>
<sequence length="56" mass="6546">MHIYDFIIPILLAMILVFLIGHERQLTGHMAGIRINVLLYDNDTHECDILVHEAFR</sequence>
<keyword evidence="1" id="KW-1133">Transmembrane helix</keyword>